<dbReference type="EMBL" id="CP011509">
    <property type="protein sequence ID" value="AKI99915.1"/>
    <property type="molecule type" value="Genomic_DNA"/>
</dbReference>
<dbReference type="InterPro" id="IPR000073">
    <property type="entry name" value="AB_hydrolase_1"/>
</dbReference>
<dbReference type="PANTHER" id="PTHR43798:SF31">
    <property type="entry name" value="AB HYDROLASE SUPERFAMILY PROTEIN YCLE"/>
    <property type="match status" value="1"/>
</dbReference>
<dbReference type="Proteomes" id="UP000256345">
    <property type="component" value="Unassembled WGS sequence"/>
</dbReference>
<name>A0AAC8Q3T8_9BACT</name>
<dbReference type="PANTHER" id="PTHR43798">
    <property type="entry name" value="MONOACYLGLYCEROL LIPASE"/>
    <property type="match status" value="1"/>
</dbReference>
<evidence type="ECO:0000259" key="2">
    <source>
        <dbReference type="Pfam" id="PF00561"/>
    </source>
</evidence>
<dbReference type="GO" id="GO:0016020">
    <property type="term" value="C:membrane"/>
    <property type="evidence" value="ECO:0007669"/>
    <property type="project" value="TreeGrafter"/>
</dbReference>
<keyword evidence="1 3" id="KW-0378">Hydrolase</keyword>
<reference evidence="4 6" key="2">
    <citation type="submission" date="2018-08" db="EMBL/GenBank/DDBJ databases">
        <title>Genomic Encyclopedia of Archaeal and Bacterial Type Strains, Phase II (KMG-II): from individual species to whole genera.</title>
        <authorList>
            <person name="Goeker M."/>
        </authorList>
    </citation>
    <scope>NUCLEOTIDE SEQUENCE [LARGE SCALE GENOMIC DNA]</scope>
    <source>
        <strain evidence="4 6">DSM 2261</strain>
    </source>
</reference>
<evidence type="ECO:0000256" key="1">
    <source>
        <dbReference type="ARBA" id="ARBA00022801"/>
    </source>
</evidence>
<dbReference type="GO" id="GO:0016787">
    <property type="term" value="F:hydrolase activity"/>
    <property type="evidence" value="ECO:0007669"/>
    <property type="project" value="UniProtKB-KW"/>
</dbReference>
<dbReference type="RefSeq" id="WP_053066200.1">
    <property type="nucleotide sequence ID" value="NZ_CP011509.1"/>
</dbReference>
<dbReference type="PROSITE" id="PS51257">
    <property type="entry name" value="PROKAR_LIPOPROTEIN"/>
    <property type="match status" value="1"/>
</dbReference>
<dbReference type="Proteomes" id="UP000035579">
    <property type="component" value="Chromosome"/>
</dbReference>
<evidence type="ECO:0000313" key="4">
    <source>
        <dbReference type="EMBL" id="REG33372.1"/>
    </source>
</evidence>
<feature type="domain" description="AB hydrolase-1" evidence="2">
    <location>
        <begin position="51"/>
        <end position="170"/>
    </location>
</feature>
<dbReference type="PRINTS" id="PR00111">
    <property type="entry name" value="ABHYDROLASE"/>
</dbReference>
<gene>
    <name evidence="3" type="ORF">AA314_01542</name>
    <name evidence="4" type="ORF">ATI61_104663</name>
</gene>
<sequence length="286" mass="30669">MPRWTLGLFVLTWLGCATTRPATPSGQETLTFVEGGAGKLRVSDGGHGGTPVVFVHGLGADLEVWRAQLDHVRASRRAVAHDQRGHGGSQPASDGVYTIEALAEDLDRVVSALGLERFVLVGHSMSGNVISAYAARHPEKLAALLYVDAVGDVSQAPQEMKDWFNKPPENYGPAQVQEEFAQMLGPKARPGTREHVLTAVGRADPTTITALRRSMGAFMPRPGLDRYTGPRFAIEAQGAAEENPFAASRSIPGVTTTTLPDVSHWLMMDDPQGFNRALDAVLGQVP</sequence>
<dbReference type="KEGG" id="age:AA314_01542"/>
<dbReference type="Gene3D" id="3.40.50.1820">
    <property type="entry name" value="alpha/beta hydrolase"/>
    <property type="match status" value="1"/>
</dbReference>
<keyword evidence="6" id="KW-1185">Reference proteome</keyword>
<organism evidence="3 5">
    <name type="scientific">Archangium gephyra</name>
    <dbReference type="NCBI Taxonomy" id="48"/>
    <lineage>
        <taxon>Bacteria</taxon>
        <taxon>Pseudomonadati</taxon>
        <taxon>Myxococcota</taxon>
        <taxon>Myxococcia</taxon>
        <taxon>Myxococcales</taxon>
        <taxon>Cystobacterineae</taxon>
        <taxon>Archangiaceae</taxon>
        <taxon>Archangium</taxon>
    </lineage>
</organism>
<dbReference type="InterPro" id="IPR029058">
    <property type="entry name" value="AB_hydrolase_fold"/>
</dbReference>
<evidence type="ECO:0000313" key="6">
    <source>
        <dbReference type="Proteomes" id="UP000256345"/>
    </source>
</evidence>
<evidence type="ECO:0000313" key="3">
    <source>
        <dbReference type="EMBL" id="AKI99915.1"/>
    </source>
</evidence>
<dbReference type="Pfam" id="PF00561">
    <property type="entry name" value="Abhydrolase_1"/>
    <property type="match status" value="1"/>
</dbReference>
<accession>A0AAC8Q3T8</accession>
<dbReference type="AlphaFoldDB" id="A0AAC8Q3T8"/>
<evidence type="ECO:0000313" key="5">
    <source>
        <dbReference type="Proteomes" id="UP000035579"/>
    </source>
</evidence>
<protein>
    <submittedName>
        <fullName evidence="3">Beta-ketoadipate enol-lactone hydrolase</fullName>
    </submittedName>
    <submittedName>
        <fullName evidence="4">Pimeloyl-ACP methyl ester carboxylesterase</fullName>
    </submittedName>
</protein>
<dbReference type="SUPFAM" id="SSF53474">
    <property type="entry name" value="alpha/beta-Hydrolases"/>
    <property type="match status" value="1"/>
</dbReference>
<dbReference type="EMBL" id="QUMU01000004">
    <property type="protein sequence ID" value="REG33372.1"/>
    <property type="molecule type" value="Genomic_DNA"/>
</dbReference>
<proteinExistence type="predicted"/>
<dbReference type="InterPro" id="IPR050266">
    <property type="entry name" value="AB_hydrolase_sf"/>
</dbReference>
<reference evidence="3 5" key="1">
    <citation type="submission" date="2015-05" db="EMBL/GenBank/DDBJ databases">
        <title>Genome assembly of Archangium gephyra DSM 2261.</title>
        <authorList>
            <person name="Sharma G."/>
            <person name="Subramanian S."/>
        </authorList>
    </citation>
    <scope>NUCLEOTIDE SEQUENCE [LARGE SCALE GENOMIC DNA]</scope>
    <source>
        <strain evidence="3 5">DSM 2261</strain>
    </source>
</reference>